<evidence type="ECO:0000313" key="3">
    <source>
        <dbReference type="Proteomes" id="UP000664781"/>
    </source>
</evidence>
<feature type="region of interest" description="Disordered" evidence="1">
    <location>
        <begin position="49"/>
        <end position="74"/>
    </location>
</feature>
<name>A0A939FSC9_9ACTN</name>
<gene>
    <name evidence="2" type="ORF">J1792_32315</name>
</gene>
<keyword evidence="3" id="KW-1185">Reference proteome</keyword>
<reference evidence="2" key="1">
    <citation type="submission" date="2021-03" db="EMBL/GenBank/DDBJ databases">
        <title>Streptomyces strains.</title>
        <authorList>
            <person name="Lund M.B."/>
            <person name="Toerring T."/>
        </authorList>
    </citation>
    <scope>NUCLEOTIDE SEQUENCE</scope>
    <source>
        <strain evidence="2">JCM 4242</strain>
    </source>
</reference>
<proteinExistence type="predicted"/>
<accession>A0A939FSC9</accession>
<protein>
    <submittedName>
        <fullName evidence="2">Uncharacterized protein</fullName>
    </submittedName>
</protein>
<evidence type="ECO:0000313" key="2">
    <source>
        <dbReference type="EMBL" id="MBO0657230.1"/>
    </source>
</evidence>
<dbReference type="Proteomes" id="UP000664781">
    <property type="component" value="Unassembled WGS sequence"/>
</dbReference>
<dbReference type="AlphaFoldDB" id="A0A939FSC9"/>
<comment type="caution">
    <text evidence="2">The sequence shown here is derived from an EMBL/GenBank/DDBJ whole genome shotgun (WGS) entry which is preliminary data.</text>
</comment>
<dbReference type="RefSeq" id="WP_207248893.1">
    <property type="nucleotide sequence ID" value="NZ_JAFMOF010000007.1"/>
</dbReference>
<organism evidence="2 3">
    <name type="scientific">Streptomyces triculaminicus</name>
    <dbReference type="NCBI Taxonomy" id="2816232"/>
    <lineage>
        <taxon>Bacteria</taxon>
        <taxon>Bacillati</taxon>
        <taxon>Actinomycetota</taxon>
        <taxon>Actinomycetes</taxon>
        <taxon>Kitasatosporales</taxon>
        <taxon>Streptomycetaceae</taxon>
        <taxon>Streptomyces</taxon>
    </lineage>
</organism>
<dbReference type="EMBL" id="JAFMOF010000007">
    <property type="protein sequence ID" value="MBO0657230.1"/>
    <property type="molecule type" value="Genomic_DNA"/>
</dbReference>
<evidence type="ECO:0000256" key="1">
    <source>
        <dbReference type="SAM" id="MobiDB-lite"/>
    </source>
</evidence>
<sequence length="162" mass="17733">MTNFGWPSGPDAIYEVSEVRTQILGIGRLQPDLLAAVSPPDLEVAHSAFGRPGLAPLGQQQDVDEAPDAQANVHEDPNHTWTGHLHNSAFKHLPEVQAFPDPSPLRVCHHERIIAPRPDPDCIGVSRPALGRGDTLMPSFLVNIHEPDTRQLLPELADKRCC</sequence>